<evidence type="ECO:0000256" key="10">
    <source>
        <dbReference type="RuleBase" id="RU363032"/>
    </source>
</evidence>
<dbReference type="PANTHER" id="PTHR30614">
    <property type="entry name" value="MEMBRANE COMPONENT OF AMINO ACID ABC TRANSPORTER"/>
    <property type="match status" value="1"/>
</dbReference>
<evidence type="ECO:0000256" key="3">
    <source>
        <dbReference type="ARBA" id="ARBA00022448"/>
    </source>
</evidence>
<gene>
    <name evidence="12" type="ORF">MFP26_02825</name>
</gene>
<evidence type="ECO:0000256" key="8">
    <source>
        <dbReference type="ARBA" id="ARBA00022989"/>
    </source>
</evidence>
<evidence type="ECO:0000259" key="11">
    <source>
        <dbReference type="PROSITE" id="PS50928"/>
    </source>
</evidence>
<keyword evidence="7" id="KW-0029">Amino-acid transport</keyword>
<evidence type="ECO:0000256" key="1">
    <source>
        <dbReference type="ARBA" id="ARBA00004429"/>
    </source>
</evidence>
<dbReference type="PROSITE" id="PS50928">
    <property type="entry name" value="ABC_TM1"/>
    <property type="match status" value="1"/>
</dbReference>
<accession>A0ABT0MP67</accession>
<dbReference type="InterPro" id="IPR043429">
    <property type="entry name" value="ArtM/GltK/GlnP/TcyL/YhdX-like"/>
</dbReference>
<feature type="transmembrane region" description="Helical" evidence="10">
    <location>
        <begin position="189"/>
        <end position="208"/>
    </location>
</feature>
<feature type="transmembrane region" description="Helical" evidence="10">
    <location>
        <begin position="15"/>
        <end position="44"/>
    </location>
</feature>
<keyword evidence="8 10" id="KW-1133">Transmembrane helix</keyword>
<comment type="subcellular location">
    <subcellularLocation>
        <location evidence="1">Cell inner membrane</location>
        <topology evidence="1">Multi-pass membrane protein</topology>
    </subcellularLocation>
    <subcellularLocation>
        <location evidence="10">Cell membrane</location>
        <topology evidence="10">Multi-pass membrane protein</topology>
    </subcellularLocation>
</comment>
<dbReference type="InterPro" id="IPR010065">
    <property type="entry name" value="AA_ABC_transptr_permease_3TM"/>
</dbReference>
<dbReference type="SUPFAM" id="SSF161098">
    <property type="entry name" value="MetI-like"/>
    <property type="match status" value="1"/>
</dbReference>
<evidence type="ECO:0000256" key="5">
    <source>
        <dbReference type="ARBA" id="ARBA00022519"/>
    </source>
</evidence>
<dbReference type="NCBIfam" id="TIGR01726">
    <property type="entry name" value="HEQRo_perm_3TM"/>
    <property type="match status" value="1"/>
</dbReference>
<sequence length="223" mass="24272">MTEHFTAHLPEVSGIFLNAVLMTITVTLGGGALATLLGMGVAYLSTSKYPFIRLFSATYVALLRAVPTLSLLFFLYYGLPAFNIRLEPIPAALIAFGLHGAAYVAEIVRAALSSVAIGQREAALSIGMTKYQSMWHILYPQAARIALPPYFNYLIQLLKDTSIASVIAVPELMFRVTTLANQIGFTDYLYLYAAAIYLILSVGLSRGAKAIERRMQLSLGGRV</sequence>
<dbReference type="InterPro" id="IPR000515">
    <property type="entry name" value="MetI-like"/>
</dbReference>
<dbReference type="RefSeq" id="WP_249243565.1">
    <property type="nucleotide sequence ID" value="NZ_JAKPBZ010000103.1"/>
</dbReference>
<keyword evidence="9 10" id="KW-0472">Membrane</keyword>
<keyword evidence="3 10" id="KW-0813">Transport</keyword>
<reference evidence="12 13" key="1">
    <citation type="submission" date="2022-02" db="EMBL/GenBank/DDBJ databases">
        <title>Description of Brenneria tiliae sp. nov. isolated from symptomatic Tilia x moltkei and Tilia x europaea trees in the UK.</title>
        <authorList>
            <person name="Kile H."/>
        </authorList>
    </citation>
    <scope>NUCLEOTIDE SEQUENCE [LARGE SCALE GENOMIC DNA]</scope>
    <source>
        <strain evidence="12 13">MC1SB4.1</strain>
    </source>
</reference>
<feature type="transmembrane region" description="Helical" evidence="10">
    <location>
        <begin position="56"/>
        <end position="77"/>
    </location>
</feature>
<evidence type="ECO:0000256" key="7">
    <source>
        <dbReference type="ARBA" id="ARBA00022970"/>
    </source>
</evidence>
<protein>
    <submittedName>
        <fullName evidence="12">Amino acid ABC transporter permease</fullName>
    </submittedName>
</protein>
<keyword evidence="6 10" id="KW-0812">Transmembrane</keyword>
<comment type="similarity">
    <text evidence="2">Belongs to the binding-protein-dependent transport system permease family. HisMQ subfamily.</text>
</comment>
<dbReference type="Pfam" id="PF00528">
    <property type="entry name" value="BPD_transp_1"/>
    <property type="match status" value="1"/>
</dbReference>
<evidence type="ECO:0000256" key="2">
    <source>
        <dbReference type="ARBA" id="ARBA00010072"/>
    </source>
</evidence>
<feature type="domain" description="ABC transmembrane type-1" evidence="11">
    <location>
        <begin position="20"/>
        <end position="208"/>
    </location>
</feature>
<comment type="caution">
    <text evidence="12">The sequence shown here is derived from an EMBL/GenBank/DDBJ whole genome shotgun (WGS) entry which is preliminary data.</text>
</comment>
<dbReference type="EMBL" id="JAKPBZ010000103">
    <property type="protein sequence ID" value="MCL2891639.1"/>
    <property type="molecule type" value="Genomic_DNA"/>
</dbReference>
<name>A0ABT0MP67_9GAMM</name>
<proteinExistence type="inferred from homology"/>
<evidence type="ECO:0000256" key="6">
    <source>
        <dbReference type="ARBA" id="ARBA00022692"/>
    </source>
</evidence>
<dbReference type="Proteomes" id="UP001203069">
    <property type="component" value="Unassembled WGS sequence"/>
</dbReference>
<keyword evidence="4" id="KW-1003">Cell membrane</keyword>
<evidence type="ECO:0000313" key="12">
    <source>
        <dbReference type="EMBL" id="MCL2891639.1"/>
    </source>
</evidence>
<dbReference type="CDD" id="cd06261">
    <property type="entry name" value="TM_PBP2"/>
    <property type="match status" value="1"/>
</dbReference>
<dbReference type="PANTHER" id="PTHR30614:SF0">
    <property type="entry name" value="L-CYSTINE TRANSPORT SYSTEM PERMEASE PROTEIN TCYL"/>
    <property type="match status" value="1"/>
</dbReference>
<keyword evidence="5" id="KW-0997">Cell inner membrane</keyword>
<evidence type="ECO:0000256" key="4">
    <source>
        <dbReference type="ARBA" id="ARBA00022475"/>
    </source>
</evidence>
<organism evidence="12 13">
    <name type="scientific">Brenneria tiliae</name>
    <dbReference type="NCBI Taxonomy" id="2914984"/>
    <lineage>
        <taxon>Bacteria</taxon>
        <taxon>Pseudomonadati</taxon>
        <taxon>Pseudomonadota</taxon>
        <taxon>Gammaproteobacteria</taxon>
        <taxon>Enterobacterales</taxon>
        <taxon>Pectobacteriaceae</taxon>
        <taxon>Brenneria</taxon>
    </lineage>
</organism>
<evidence type="ECO:0000313" key="13">
    <source>
        <dbReference type="Proteomes" id="UP001203069"/>
    </source>
</evidence>
<dbReference type="InterPro" id="IPR035906">
    <property type="entry name" value="MetI-like_sf"/>
</dbReference>
<dbReference type="Gene3D" id="1.10.3720.10">
    <property type="entry name" value="MetI-like"/>
    <property type="match status" value="1"/>
</dbReference>
<evidence type="ECO:0000256" key="9">
    <source>
        <dbReference type="ARBA" id="ARBA00023136"/>
    </source>
</evidence>
<keyword evidence="13" id="KW-1185">Reference proteome</keyword>